<organism evidence="1">
    <name type="scientific">freshwater metagenome</name>
    <dbReference type="NCBI Taxonomy" id="449393"/>
    <lineage>
        <taxon>unclassified sequences</taxon>
        <taxon>metagenomes</taxon>
        <taxon>ecological metagenomes</taxon>
    </lineage>
</organism>
<dbReference type="AlphaFoldDB" id="A0A6J6Y0N6"/>
<proteinExistence type="predicted"/>
<reference evidence="1" key="1">
    <citation type="submission" date="2020-05" db="EMBL/GenBank/DDBJ databases">
        <authorList>
            <person name="Chiriac C."/>
            <person name="Salcher M."/>
            <person name="Ghai R."/>
            <person name="Kavagutti S V."/>
        </authorList>
    </citation>
    <scope>NUCLEOTIDE SEQUENCE</scope>
</reference>
<protein>
    <submittedName>
        <fullName evidence="1">Unannotated protein</fullName>
    </submittedName>
</protein>
<sequence>MVFLTGAAGECTIRATQAGSDFYAPAVAEQSFAVKDAQSIAFGALKDRANTAGSFEVTGTSSSGLPVAFSSTTPEICFVEVSTVNMVFLNANGTCTIEATQDGDATYLAAPAVERSFEITDPHAMVLGIGDTVMHEGSGPRAKTIAVDLGVSAPFADAVCVWWRTADVTATGVDKLITFDGTQDYMRMGVSKKKFAIIAANKTIAKLSVKVNFDTAIEADETFQIVIDKVTTQTGGKCVWDANAVTDSRIKVTRAAGTVTILDDDTPE</sequence>
<dbReference type="Gene3D" id="2.60.40.2030">
    <property type="match status" value="1"/>
</dbReference>
<accession>A0A6J6Y0N6</accession>
<dbReference type="SUPFAM" id="SSF141072">
    <property type="entry name" value="CalX-like"/>
    <property type="match status" value="1"/>
</dbReference>
<dbReference type="EMBL" id="CAFAAH010000150">
    <property type="protein sequence ID" value="CAB4801088.1"/>
    <property type="molecule type" value="Genomic_DNA"/>
</dbReference>
<name>A0A6J6Y0N6_9ZZZZ</name>
<dbReference type="InterPro" id="IPR038081">
    <property type="entry name" value="CalX-like_sf"/>
</dbReference>
<evidence type="ECO:0000313" key="1">
    <source>
        <dbReference type="EMBL" id="CAB4801088.1"/>
    </source>
</evidence>
<gene>
    <name evidence="1" type="ORF">UFOPK2996_01081</name>
</gene>